<accession>A0ACB8D9Y0</accession>
<keyword evidence="2" id="KW-1185">Reference proteome</keyword>
<reference evidence="1" key="1">
    <citation type="submission" date="2020-05" db="EMBL/GenBank/DDBJ databases">
        <title>Large-scale comparative analyses of tick genomes elucidate their genetic diversity and vector capacities.</title>
        <authorList>
            <person name="Jia N."/>
            <person name="Wang J."/>
            <person name="Shi W."/>
            <person name="Du L."/>
            <person name="Sun Y."/>
            <person name="Zhan W."/>
            <person name="Jiang J."/>
            <person name="Wang Q."/>
            <person name="Zhang B."/>
            <person name="Ji P."/>
            <person name="Sakyi L.B."/>
            <person name="Cui X."/>
            <person name="Yuan T."/>
            <person name="Jiang B."/>
            <person name="Yang W."/>
            <person name="Lam T.T.-Y."/>
            <person name="Chang Q."/>
            <person name="Ding S."/>
            <person name="Wang X."/>
            <person name="Zhu J."/>
            <person name="Ruan X."/>
            <person name="Zhao L."/>
            <person name="Wei J."/>
            <person name="Que T."/>
            <person name="Du C."/>
            <person name="Cheng J."/>
            <person name="Dai P."/>
            <person name="Han X."/>
            <person name="Huang E."/>
            <person name="Gao Y."/>
            <person name="Liu J."/>
            <person name="Shao H."/>
            <person name="Ye R."/>
            <person name="Li L."/>
            <person name="Wei W."/>
            <person name="Wang X."/>
            <person name="Wang C."/>
            <person name="Yang T."/>
            <person name="Huo Q."/>
            <person name="Li W."/>
            <person name="Guo W."/>
            <person name="Chen H."/>
            <person name="Zhou L."/>
            <person name="Ni X."/>
            <person name="Tian J."/>
            <person name="Zhou Y."/>
            <person name="Sheng Y."/>
            <person name="Liu T."/>
            <person name="Pan Y."/>
            <person name="Xia L."/>
            <person name="Li J."/>
            <person name="Zhao F."/>
            <person name="Cao W."/>
        </authorList>
    </citation>
    <scope>NUCLEOTIDE SEQUENCE</scope>
    <source>
        <strain evidence="1">Dsil-2018</strain>
    </source>
</reference>
<gene>
    <name evidence="1" type="ORF">HPB49_001014</name>
</gene>
<evidence type="ECO:0000313" key="1">
    <source>
        <dbReference type="EMBL" id="KAH7964726.1"/>
    </source>
</evidence>
<dbReference type="EMBL" id="CM023471">
    <property type="protein sequence ID" value="KAH7964726.1"/>
    <property type="molecule type" value="Genomic_DNA"/>
</dbReference>
<comment type="caution">
    <text evidence="1">The sequence shown here is derived from an EMBL/GenBank/DDBJ whole genome shotgun (WGS) entry which is preliminary data.</text>
</comment>
<name>A0ACB8D9Y0_DERSI</name>
<organism evidence="1 2">
    <name type="scientific">Dermacentor silvarum</name>
    <name type="common">Tick</name>
    <dbReference type="NCBI Taxonomy" id="543639"/>
    <lineage>
        <taxon>Eukaryota</taxon>
        <taxon>Metazoa</taxon>
        <taxon>Ecdysozoa</taxon>
        <taxon>Arthropoda</taxon>
        <taxon>Chelicerata</taxon>
        <taxon>Arachnida</taxon>
        <taxon>Acari</taxon>
        <taxon>Parasitiformes</taxon>
        <taxon>Ixodida</taxon>
        <taxon>Ixodoidea</taxon>
        <taxon>Ixodidae</taxon>
        <taxon>Rhipicephalinae</taxon>
        <taxon>Dermacentor</taxon>
    </lineage>
</organism>
<sequence length="466" mass="51959">MSGELQDMSTTTAPKRHRRRKLKFKLSFGSASSGPSNLPYNMKPSPPELFALQPLKQKPNEGDHRCDVASNARKAPTSKPHVKGELFTTPRTTSSSDSSKPSERKQYEASASEVVENQTSSIVEEQVIVREKPKPKALTESNLVDIVKQLQEFMQENGPFQEDHLLKALSPSKAQQIVEVHGTLAAFLDRHSGFRVLDEHLYSFIYYEYPDDQDDECGCSFLLLEGASNGSCLASTNASGRQYAVARDDESRSARASSLSSRYYGATAVQKFYDAEAQTLRWDPARFTELQSKLIMCDKERLRTFQDSHALEAQLLCAMIEKLHKGTPQAPPRNAVEVTNNRPVMKEQRPTGTNGALAQVIPQPPRPPLRQRSPAPRPKLQAKQHALPIVHVVQPRRVLYEEQGGILDLRNSADGEAAAFRLHGPRNPQACGQAAPVTGRLLPDDLERYRDADDRPPESRTPPKKH</sequence>
<dbReference type="Proteomes" id="UP000821865">
    <property type="component" value="Chromosome 2"/>
</dbReference>
<evidence type="ECO:0000313" key="2">
    <source>
        <dbReference type="Proteomes" id="UP000821865"/>
    </source>
</evidence>
<protein>
    <submittedName>
        <fullName evidence="1">Uncharacterized protein</fullName>
    </submittedName>
</protein>
<proteinExistence type="predicted"/>